<dbReference type="NCBIfam" id="TIGR03025">
    <property type="entry name" value="EPS_sugtrans"/>
    <property type="match status" value="1"/>
</dbReference>
<comment type="subcellular location">
    <subcellularLocation>
        <location evidence="1">Membrane</location>
        <topology evidence="1">Multi-pass membrane protein</topology>
    </subcellularLocation>
</comment>
<evidence type="ECO:0000256" key="6">
    <source>
        <dbReference type="ARBA" id="ARBA00023136"/>
    </source>
</evidence>
<dbReference type="STRING" id="560819.SAMN05428998_10768"/>
<name>A0A1Y6BVV4_9PROT</name>
<evidence type="ECO:0000259" key="9">
    <source>
        <dbReference type="Pfam" id="PF02397"/>
    </source>
</evidence>
<feature type="domain" description="Bacterial sugar transferase" evidence="9">
    <location>
        <begin position="300"/>
        <end position="487"/>
    </location>
</feature>
<gene>
    <name evidence="10" type="ORF">SAMN05428998_10768</name>
</gene>
<feature type="transmembrane region" description="Helical" evidence="8">
    <location>
        <begin position="306"/>
        <end position="326"/>
    </location>
</feature>
<dbReference type="EMBL" id="FWZX01000007">
    <property type="protein sequence ID" value="SMF20994.1"/>
    <property type="molecule type" value="Genomic_DNA"/>
</dbReference>
<dbReference type="Gene3D" id="3.40.50.720">
    <property type="entry name" value="NAD(P)-binding Rossmann-like Domain"/>
    <property type="match status" value="1"/>
</dbReference>
<comment type="similarity">
    <text evidence="2">Belongs to the bacterial sugar transferase family.</text>
</comment>
<dbReference type="InterPro" id="IPR017475">
    <property type="entry name" value="EPS_sugar_tfrase"/>
</dbReference>
<keyword evidence="7" id="KW-0270">Exopolysaccharide synthesis</keyword>
<reference evidence="10 11" key="1">
    <citation type="submission" date="2017-04" db="EMBL/GenBank/DDBJ databases">
        <authorList>
            <person name="Afonso C.L."/>
            <person name="Miller P.J."/>
            <person name="Scott M.A."/>
            <person name="Spackman E."/>
            <person name="Goraichik I."/>
            <person name="Dimitrov K.M."/>
            <person name="Suarez D.L."/>
            <person name="Swayne D.E."/>
        </authorList>
    </citation>
    <scope>NUCLEOTIDE SEQUENCE [LARGE SCALE GENOMIC DNA]</scope>
    <source>
        <strain evidence="10 11">USBA 355</strain>
    </source>
</reference>
<evidence type="ECO:0000256" key="8">
    <source>
        <dbReference type="SAM" id="Phobius"/>
    </source>
</evidence>
<dbReference type="Pfam" id="PF02397">
    <property type="entry name" value="Bac_transf"/>
    <property type="match status" value="1"/>
</dbReference>
<dbReference type="Pfam" id="PF13727">
    <property type="entry name" value="CoA_binding_3"/>
    <property type="match status" value="1"/>
</dbReference>
<keyword evidence="3 10" id="KW-0808">Transferase</keyword>
<evidence type="ECO:0000313" key="10">
    <source>
        <dbReference type="EMBL" id="SMF20994.1"/>
    </source>
</evidence>
<evidence type="ECO:0000256" key="2">
    <source>
        <dbReference type="ARBA" id="ARBA00006464"/>
    </source>
</evidence>
<dbReference type="InterPro" id="IPR003362">
    <property type="entry name" value="Bact_transf"/>
</dbReference>
<dbReference type="NCBIfam" id="TIGR03023">
    <property type="entry name" value="WcaJ_sugtrans"/>
    <property type="match status" value="1"/>
</dbReference>
<accession>A0A1Y6BVV4</accession>
<dbReference type="GO" id="GO:0016780">
    <property type="term" value="F:phosphotransferase activity, for other substituted phosphate groups"/>
    <property type="evidence" value="ECO:0007669"/>
    <property type="project" value="TreeGrafter"/>
</dbReference>
<dbReference type="Proteomes" id="UP000192917">
    <property type="component" value="Unassembled WGS sequence"/>
</dbReference>
<evidence type="ECO:0000256" key="3">
    <source>
        <dbReference type="ARBA" id="ARBA00022679"/>
    </source>
</evidence>
<organism evidence="10 11">
    <name type="scientific">Tistlia consotensis USBA 355</name>
    <dbReference type="NCBI Taxonomy" id="560819"/>
    <lineage>
        <taxon>Bacteria</taxon>
        <taxon>Pseudomonadati</taxon>
        <taxon>Pseudomonadota</taxon>
        <taxon>Alphaproteobacteria</taxon>
        <taxon>Rhodospirillales</taxon>
        <taxon>Rhodovibrionaceae</taxon>
        <taxon>Tistlia</taxon>
    </lineage>
</organism>
<protein>
    <submittedName>
        <fullName evidence="10">Undecaprenyl-phosphate glucose phosphotransferase</fullName>
    </submittedName>
</protein>
<evidence type="ECO:0000256" key="1">
    <source>
        <dbReference type="ARBA" id="ARBA00004141"/>
    </source>
</evidence>
<feature type="transmembrane region" description="Helical" evidence="8">
    <location>
        <begin position="134"/>
        <end position="155"/>
    </location>
</feature>
<keyword evidence="6 8" id="KW-0472">Membrane</keyword>
<dbReference type="PANTHER" id="PTHR30576">
    <property type="entry name" value="COLANIC BIOSYNTHESIS UDP-GLUCOSE LIPID CARRIER TRANSFERASE"/>
    <property type="match status" value="1"/>
</dbReference>
<feature type="transmembrane region" description="Helical" evidence="8">
    <location>
        <begin position="37"/>
        <end position="56"/>
    </location>
</feature>
<keyword evidence="4 8" id="KW-0812">Transmembrane</keyword>
<dbReference type="InterPro" id="IPR017473">
    <property type="entry name" value="Undecaprenyl-P_gluc_Ptfrase"/>
</dbReference>
<proteinExistence type="inferred from homology"/>
<feature type="transmembrane region" description="Helical" evidence="8">
    <location>
        <begin position="68"/>
        <end position="89"/>
    </location>
</feature>
<dbReference type="SUPFAM" id="SSF51735">
    <property type="entry name" value="NAD(P)-binding Rossmann-fold domains"/>
    <property type="match status" value="1"/>
</dbReference>
<dbReference type="RefSeq" id="WP_159460186.1">
    <property type="nucleotide sequence ID" value="NZ_FWZX01000007.1"/>
</dbReference>
<evidence type="ECO:0000256" key="5">
    <source>
        <dbReference type="ARBA" id="ARBA00022989"/>
    </source>
</evidence>
<evidence type="ECO:0000313" key="11">
    <source>
        <dbReference type="Proteomes" id="UP000192917"/>
    </source>
</evidence>
<dbReference type="GO" id="GO:0016020">
    <property type="term" value="C:membrane"/>
    <property type="evidence" value="ECO:0007669"/>
    <property type="project" value="UniProtKB-SubCell"/>
</dbReference>
<keyword evidence="5 8" id="KW-1133">Transmembrane helix</keyword>
<dbReference type="AlphaFoldDB" id="A0A1Y6BVV4"/>
<sequence>MASDQVSSLEHLAGASRRPRVVRSALSRKVLADVVRLFDAAAILGTAALAFWAYPVLRLGLADQWDRFAAATLVGLFVTLAVFGRLGLYDFRRLHRRWSQVPRVLVGWSVSLLVLVLLAFLAKVSQDYSRGWLLLWYGGGLVAMGAARVAIAGHVRGLLDRGNLRERVAILGAGEEGLGFAERIQGRGADDEIAVVGFFDDRQTRVRDVFSGWRLEGRVDDLVARVRAGLVDRIVIALPPTAGERIGQLLRRFDGLAVDIDLHLAAPALPRPRNEVISLSGIPMLRVSERPLKDWHLLAKWAEDKAIAGASLIFFGPLMLLIALAIRIESPGPALFRQARFGFNNEPIVVYKFRTMYSDRGDPSGAARTVRGDARVTPLGRFLRRYSLDELPQLINVLQGSMSVVGPRAHPVSMQAAGRLYHEAVQDYLSRHRVKPGITGWAQVNGLRGEIDTLDKARRRVEHDLHYIENWSLLFDLRVLALTALRALRDPNAY</sequence>
<dbReference type="PANTHER" id="PTHR30576:SF0">
    <property type="entry name" value="UNDECAPRENYL-PHOSPHATE N-ACETYLGALACTOSAMINYL 1-PHOSPHATE TRANSFERASE-RELATED"/>
    <property type="match status" value="1"/>
</dbReference>
<feature type="transmembrane region" description="Helical" evidence="8">
    <location>
        <begin position="101"/>
        <end position="122"/>
    </location>
</feature>
<evidence type="ECO:0000256" key="7">
    <source>
        <dbReference type="ARBA" id="ARBA00023169"/>
    </source>
</evidence>
<keyword evidence="11" id="KW-1185">Reference proteome</keyword>
<dbReference type="InterPro" id="IPR036291">
    <property type="entry name" value="NAD(P)-bd_dom_sf"/>
</dbReference>
<evidence type="ECO:0000256" key="4">
    <source>
        <dbReference type="ARBA" id="ARBA00022692"/>
    </source>
</evidence>
<dbReference type="GO" id="GO:0000271">
    <property type="term" value="P:polysaccharide biosynthetic process"/>
    <property type="evidence" value="ECO:0007669"/>
    <property type="project" value="UniProtKB-KW"/>
</dbReference>